<dbReference type="CDD" id="cd00761">
    <property type="entry name" value="Glyco_tranf_GTA_type"/>
    <property type="match status" value="1"/>
</dbReference>
<dbReference type="GO" id="GO:0016758">
    <property type="term" value="F:hexosyltransferase activity"/>
    <property type="evidence" value="ECO:0007669"/>
    <property type="project" value="UniProtKB-ARBA"/>
</dbReference>
<name>A0A9X2P8G1_9HYPH</name>
<dbReference type="EMBL" id="JANTHZ010000001">
    <property type="protein sequence ID" value="MCS0493961.1"/>
    <property type="molecule type" value="Genomic_DNA"/>
</dbReference>
<evidence type="ECO:0000313" key="2">
    <source>
        <dbReference type="EMBL" id="MCS0493961.1"/>
    </source>
</evidence>
<keyword evidence="3" id="KW-1185">Reference proteome</keyword>
<dbReference type="Gene3D" id="3.90.550.10">
    <property type="entry name" value="Spore Coat Polysaccharide Biosynthesis Protein SpsA, Chain A"/>
    <property type="match status" value="1"/>
</dbReference>
<organism evidence="2 3">
    <name type="scientific">Ancylobacter mangrovi</name>
    <dbReference type="NCBI Taxonomy" id="2972472"/>
    <lineage>
        <taxon>Bacteria</taxon>
        <taxon>Pseudomonadati</taxon>
        <taxon>Pseudomonadota</taxon>
        <taxon>Alphaproteobacteria</taxon>
        <taxon>Hyphomicrobiales</taxon>
        <taxon>Xanthobacteraceae</taxon>
        <taxon>Ancylobacter</taxon>
    </lineage>
</organism>
<dbReference type="SUPFAM" id="SSF53448">
    <property type="entry name" value="Nucleotide-diphospho-sugar transferases"/>
    <property type="match status" value="1"/>
</dbReference>
<evidence type="ECO:0000313" key="3">
    <source>
        <dbReference type="Proteomes" id="UP001151088"/>
    </source>
</evidence>
<dbReference type="InterPro" id="IPR029044">
    <property type="entry name" value="Nucleotide-diphossugar_trans"/>
</dbReference>
<dbReference type="Proteomes" id="UP001151088">
    <property type="component" value="Unassembled WGS sequence"/>
</dbReference>
<dbReference type="Pfam" id="PF00535">
    <property type="entry name" value="Glycos_transf_2"/>
    <property type="match status" value="1"/>
</dbReference>
<proteinExistence type="predicted"/>
<dbReference type="AlphaFoldDB" id="A0A9X2P8G1"/>
<feature type="domain" description="Glycosyltransferase 2-like" evidence="1">
    <location>
        <begin position="9"/>
        <end position="169"/>
    </location>
</feature>
<gene>
    <name evidence="2" type="ORF">NVS89_02550</name>
</gene>
<dbReference type="PANTHER" id="PTHR22916">
    <property type="entry name" value="GLYCOSYLTRANSFERASE"/>
    <property type="match status" value="1"/>
</dbReference>
<comment type="caution">
    <text evidence="2">The sequence shown here is derived from an EMBL/GenBank/DDBJ whole genome shotgun (WGS) entry which is preliminary data.</text>
</comment>
<accession>A0A9X2P8G1</accession>
<protein>
    <submittedName>
        <fullName evidence="2">Glycosyltransferase family 2 protein</fullName>
    </submittedName>
</protein>
<sequence length="341" mass="38698">MASVPLVAIATPVYNGARFLDETMACVQAQTYPRLVHCVLDNASTDATPQIIEKYRNGPVPLIVARNAETLPQLENWNAALAMVPRGASYFRILPADDLMVPDCIGKMVALGEQYPQASVIGCRGWNNDALFGGDMPTDRSLFSGRAIARHKLRKEIHGPPYQHCLYRKPRGPMTRHFYDIEHYGTPLLDVDLDAAIRALSRGDYACVHEPLVVSRMHDGSITSTYKEGNFVDFWSILQIIDRWGPTVFETRAEYLACRRRHLRYYYRWLLYWRVTGRHEMRARHLAWLRKASALPTAGAYLHAVLEWPFLRAAWQARRTAVRLGLKSPVFPIIEPAGVPA</sequence>
<evidence type="ECO:0000259" key="1">
    <source>
        <dbReference type="Pfam" id="PF00535"/>
    </source>
</evidence>
<dbReference type="InterPro" id="IPR001173">
    <property type="entry name" value="Glyco_trans_2-like"/>
</dbReference>
<reference evidence="2" key="1">
    <citation type="submission" date="2022-08" db="EMBL/GenBank/DDBJ databases">
        <authorList>
            <person name="Li F."/>
        </authorList>
    </citation>
    <scope>NUCLEOTIDE SEQUENCE</scope>
    <source>
        <strain evidence="2">MQZ15Z-1</strain>
    </source>
</reference>
<dbReference type="PANTHER" id="PTHR22916:SF3">
    <property type="entry name" value="UDP-GLCNAC:BETAGAL BETA-1,3-N-ACETYLGLUCOSAMINYLTRANSFERASE-LIKE PROTEIN 1"/>
    <property type="match status" value="1"/>
</dbReference>
<dbReference type="RefSeq" id="WP_258730909.1">
    <property type="nucleotide sequence ID" value="NZ_JANTHZ010000001.1"/>
</dbReference>